<evidence type="ECO:0000313" key="1">
    <source>
        <dbReference type="EMBL" id="KAG7328203.1"/>
    </source>
</evidence>
<proteinExistence type="predicted"/>
<comment type="caution">
    <text evidence="1">The sequence shown here is derived from an EMBL/GenBank/DDBJ whole genome shotgun (WGS) entry which is preliminary data.</text>
</comment>
<reference evidence="1 2" key="1">
    <citation type="submission" date="2021-06" db="EMBL/GenBank/DDBJ databases">
        <title>Chromosome-level genome assembly of the red-tail catfish (Hemibagrus wyckioides).</title>
        <authorList>
            <person name="Shao F."/>
        </authorList>
    </citation>
    <scope>NUCLEOTIDE SEQUENCE [LARGE SCALE GENOMIC DNA]</scope>
    <source>
        <strain evidence="1">EC202008001</strain>
        <tissue evidence="1">Blood</tissue>
    </source>
</reference>
<evidence type="ECO:0000313" key="2">
    <source>
        <dbReference type="Proteomes" id="UP000824219"/>
    </source>
</evidence>
<organism evidence="1 2">
    <name type="scientific">Hemibagrus wyckioides</name>
    <dbReference type="NCBI Taxonomy" id="337641"/>
    <lineage>
        <taxon>Eukaryota</taxon>
        <taxon>Metazoa</taxon>
        <taxon>Chordata</taxon>
        <taxon>Craniata</taxon>
        <taxon>Vertebrata</taxon>
        <taxon>Euteleostomi</taxon>
        <taxon>Actinopterygii</taxon>
        <taxon>Neopterygii</taxon>
        <taxon>Teleostei</taxon>
        <taxon>Ostariophysi</taxon>
        <taxon>Siluriformes</taxon>
        <taxon>Bagridae</taxon>
        <taxon>Hemibagrus</taxon>
    </lineage>
</organism>
<accession>A0A9D3SQV9</accession>
<dbReference type="EMBL" id="JAHKSW010000009">
    <property type="protein sequence ID" value="KAG7328203.1"/>
    <property type="molecule type" value="Genomic_DNA"/>
</dbReference>
<keyword evidence="2" id="KW-1185">Reference proteome</keyword>
<name>A0A9D3SQV9_9TELE</name>
<dbReference type="AlphaFoldDB" id="A0A9D3SQV9"/>
<sequence length="159" mass="17476">MQCSKEMVTNAACHTLRETRMGRFSEVIKTHVASRPHTTLQSTPHTWPQETCSKHPVQTAAVYQDFEIWSPPVSPNTTFIIPLFYTPSFSFVLCSKSTRVLSSAELPASATTPSLFTQPGPAYILNVLRYGPARSSKAALPALCMWMLRSAPICSAPAC</sequence>
<protein>
    <submittedName>
        <fullName evidence="1">Uncharacterized protein</fullName>
    </submittedName>
</protein>
<dbReference type="Proteomes" id="UP000824219">
    <property type="component" value="Linkage Group LG09"/>
</dbReference>
<gene>
    <name evidence="1" type="ORF">KOW79_008147</name>
</gene>